<dbReference type="EMBL" id="JABAIL010000003">
    <property type="protein sequence ID" value="NLR91774.1"/>
    <property type="molecule type" value="Genomic_DNA"/>
</dbReference>
<accession>A0A7X8XW13</accession>
<protein>
    <submittedName>
        <fullName evidence="1">Uncharacterized protein</fullName>
    </submittedName>
</protein>
<dbReference type="AlphaFoldDB" id="A0A7X8XW13"/>
<dbReference type="Proteomes" id="UP000585050">
    <property type="component" value="Unassembled WGS sequence"/>
</dbReference>
<dbReference type="RefSeq" id="WP_168882488.1">
    <property type="nucleotide sequence ID" value="NZ_JABAIL010000003.1"/>
</dbReference>
<evidence type="ECO:0000313" key="1">
    <source>
        <dbReference type="EMBL" id="NLR91774.1"/>
    </source>
</evidence>
<sequence>MTQQQKTRMIGAMIIADINIENPSHWVIMDLAVKDYSNGETADSSTFIRDFLAHVILAIFRLENQHFLKDEERVAFVNTLNDNSTTLKEVGALTDALHHAIHKD</sequence>
<organism evidence="1 2">
    <name type="scientific">Flammeovirga agarivorans</name>
    <dbReference type="NCBI Taxonomy" id="2726742"/>
    <lineage>
        <taxon>Bacteria</taxon>
        <taxon>Pseudomonadati</taxon>
        <taxon>Bacteroidota</taxon>
        <taxon>Cytophagia</taxon>
        <taxon>Cytophagales</taxon>
        <taxon>Flammeovirgaceae</taxon>
        <taxon>Flammeovirga</taxon>
    </lineage>
</organism>
<reference evidence="1 2" key="1">
    <citation type="submission" date="2020-04" db="EMBL/GenBank/DDBJ databases">
        <title>Flammeovirga sp. SR4, a novel species isolated from seawater.</title>
        <authorList>
            <person name="Wang X."/>
        </authorList>
    </citation>
    <scope>NUCLEOTIDE SEQUENCE [LARGE SCALE GENOMIC DNA]</scope>
    <source>
        <strain evidence="1 2">SR4</strain>
    </source>
</reference>
<name>A0A7X8XW13_9BACT</name>
<comment type="caution">
    <text evidence="1">The sequence shown here is derived from an EMBL/GenBank/DDBJ whole genome shotgun (WGS) entry which is preliminary data.</text>
</comment>
<proteinExistence type="predicted"/>
<gene>
    <name evidence="1" type="ORF">HGP29_11180</name>
</gene>
<evidence type="ECO:0000313" key="2">
    <source>
        <dbReference type="Proteomes" id="UP000585050"/>
    </source>
</evidence>
<keyword evidence="2" id="KW-1185">Reference proteome</keyword>